<dbReference type="Gene3D" id="3.90.1200.10">
    <property type="match status" value="1"/>
</dbReference>
<dbReference type="InterPro" id="IPR011009">
    <property type="entry name" value="Kinase-like_dom_sf"/>
</dbReference>
<evidence type="ECO:0000256" key="1">
    <source>
        <dbReference type="SAM" id="MobiDB-lite"/>
    </source>
</evidence>
<evidence type="ECO:0000259" key="2">
    <source>
        <dbReference type="Pfam" id="PF01636"/>
    </source>
</evidence>
<proteinExistence type="predicted"/>
<feature type="domain" description="Aminoglycoside phosphotransferase" evidence="2">
    <location>
        <begin position="27"/>
        <end position="268"/>
    </location>
</feature>
<feature type="compositionally biased region" description="Low complexity" evidence="1">
    <location>
        <begin position="290"/>
        <end position="325"/>
    </location>
</feature>
<keyword evidence="4" id="KW-1185">Reference proteome</keyword>
<dbReference type="Pfam" id="PF01636">
    <property type="entry name" value="APH"/>
    <property type="match status" value="1"/>
</dbReference>
<gene>
    <name evidence="3" type="ORF">GCM10009804_27910</name>
</gene>
<feature type="region of interest" description="Disordered" evidence="1">
    <location>
        <begin position="119"/>
        <end position="150"/>
    </location>
</feature>
<dbReference type="InterPro" id="IPR002575">
    <property type="entry name" value="Aminoglycoside_PTrfase"/>
</dbReference>
<accession>A0ABN2D7M2</accession>
<feature type="region of interest" description="Disordered" evidence="1">
    <location>
        <begin position="290"/>
        <end position="340"/>
    </location>
</feature>
<comment type="caution">
    <text evidence="3">The sequence shown here is derived from an EMBL/GenBank/DDBJ whole genome shotgun (WGS) entry which is preliminary data.</text>
</comment>
<dbReference type="Proteomes" id="UP001501705">
    <property type="component" value="Unassembled WGS sequence"/>
</dbReference>
<name>A0ABN2D7M2_9ACTN</name>
<evidence type="ECO:0000313" key="4">
    <source>
        <dbReference type="Proteomes" id="UP001501705"/>
    </source>
</evidence>
<dbReference type="SUPFAM" id="SSF56112">
    <property type="entry name" value="Protein kinase-like (PK-like)"/>
    <property type="match status" value="1"/>
</dbReference>
<sequence length="399" mass="42614">MGEQREFLDHVTAIARRHGVDTAQVYEVPGGVANRAFVLGPNLFLRVSRPGFEQDLHKETQVVPIARLAGVHTPAIVDYDPTQQLIPTPYAVMQRVHGTEPRTTPTALAIQLARLHQVHPAPNPSPASPADGPTDQPAVATADGPTGAALGTARDAASELLPALTLPDPTSHVRVFIPDLPLDDWGDPHRTLDDLATRGYLDPGTANWLTAWFTRLANRFDRTGPKVLIHGDVATHNLLAAPDNSFRALIDWGDAAWAPPAMDFAKLPLPDVATLLPTYLHHTNHATGAISATSTPSTSATSNPPISATSTPPTSAGSTPSTSAAPSPPASAPRRTGPSIPEDELAAGILWLHLSWALSKLPADPWPNQRHWTAPPTSRLLGILRFFTGTPPEPWSTLR</sequence>
<dbReference type="RefSeq" id="WP_344233897.1">
    <property type="nucleotide sequence ID" value="NZ_BAAAPH010000008.1"/>
</dbReference>
<dbReference type="EMBL" id="BAAAPH010000008">
    <property type="protein sequence ID" value="GAA1569888.1"/>
    <property type="molecule type" value="Genomic_DNA"/>
</dbReference>
<dbReference type="InterPro" id="IPR051678">
    <property type="entry name" value="AGP_Transferase"/>
</dbReference>
<protein>
    <recommendedName>
        <fullName evidence="2">Aminoglycoside phosphotransferase domain-containing protein</fullName>
    </recommendedName>
</protein>
<reference evidence="3 4" key="1">
    <citation type="journal article" date="2019" name="Int. J. Syst. Evol. Microbiol.">
        <title>The Global Catalogue of Microorganisms (GCM) 10K type strain sequencing project: providing services to taxonomists for standard genome sequencing and annotation.</title>
        <authorList>
            <consortium name="The Broad Institute Genomics Platform"/>
            <consortium name="The Broad Institute Genome Sequencing Center for Infectious Disease"/>
            <person name="Wu L."/>
            <person name="Ma J."/>
        </authorList>
    </citation>
    <scope>NUCLEOTIDE SEQUENCE [LARGE SCALE GENOMIC DNA]</scope>
    <source>
        <strain evidence="3 4">JCM 15572</strain>
    </source>
</reference>
<dbReference type="PANTHER" id="PTHR21310">
    <property type="entry name" value="AMINOGLYCOSIDE PHOSPHOTRANSFERASE-RELATED-RELATED"/>
    <property type="match status" value="1"/>
</dbReference>
<evidence type="ECO:0000313" key="3">
    <source>
        <dbReference type="EMBL" id="GAA1569888.1"/>
    </source>
</evidence>
<organism evidence="3 4">
    <name type="scientific">Kribbella hippodromi</name>
    <dbReference type="NCBI Taxonomy" id="434347"/>
    <lineage>
        <taxon>Bacteria</taxon>
        <taxon>Bacillati</taxon>
        <taxon>Actinomycetota</taxon>
        <taxon>Actinomycetes</taxon>
        <taxon>Propionibacteriales</taxon>
        <taxon>Kribbellaceae</taxon>
        <taxon>Kribbella</taxon>
    </lineage>
</organism>